<dbReference type="HOGENOM" id="CLU_1736345_0_0_2"/>
<gene>
    <name evidence="1" type="ordered locus">Arcve_1825</name>
</gene>
<dbReference type="OrthoDB" id="384038at2157"/>
<protein>
    <submittedName>
        <fullName evidence="1">Uncharacterized protein</fullName>
    </submittedName>
</protein>
<dbReference type="RefSeq" id="WP_013684477.1">
    <property type="nucleotide sequence ID" value="NC_015320.1"/>
</dbReference>
<evidence type="ECO:0000313" key="2">
    <source>
        <dbReference type="Proteomes" id="UP000008136"/>
    </source>
</evidence>
<sequence>MRLAKVTLIVLLAAIILCGCSQPVEKLPAVKVEFMHYNISGTHLLKINYAKAAYINKSEAPERIYLPSDVPFPGIHVFAYTSKGVTPITWVPIETEGDNITAYIGFRSPEDVPKEGEVLIVVVDAVDRMGRSYATDSTRIAWNPE</sequence>
<dbReference type="EMBL" id="CP002588">
    <property type="protein sequence ID" value="AEA47821.1"/>
    <property type="molecule type" value="Genomic_DNA"/>
</dbReference>
<dbReference type="PROSITE" id="PS51257">
    <property type="entry name" value="PROKAR_LIPOPROTEIN"/>
    <property type="match status" value="1"/>
</dbReference>
<dbReference type="eggNOG" id="arCOG13400">
    <property type="taxonomic scope" value="Archaea"/>
</dbReference>
<keyword evidence="2" id="KW-1185">Reference proteome</keyword>
<organism evidence="1 2">
    <name type="scientific">Archaeoglobus veneficus (strain DSM 11195 / SNP6)</name>
    <dbReference type="NCBI Taxonomy" id="693661"/>
    <lineage>
        <taxon>Archaea</taxon>
        <taxon>Methanobacteriati</taxon>
        <taxon>Methanobacteriota</taxon>
        <taxon>Archaeoglobi</taxon>
        <taxon>Archaeoglobales</taxon>
        <taxon>Archaeoglobaceae</taxon>
        <taxon>Archaeoglobus</taxon>
    </lineage>
</organism>
<reference evidence="1 2" key="1">
    <citation type="submission" date="2011-03" db="EMBL/GenBank/DDBJ databases">
        <title>The complete genome of Archaeoglobus veneficus SNP6.</title>
        <authorList>
            <consortium name="US DOE Joint Genome Institute (JGI-PGF)"/>
            <person name="Lucas S."/>
            <person name="Copeland A."/>
            <person name="Lapidus A."/>
            <person name="Bruce D."/>
            <person name="Goodwin L."/>
            <person name="Pitluck S."/>
            <person name="Kyrpides N."/>
            <person name="Mavromatis K."/>
            <person name="Pagani I."/>
            <person name="Ivanova N."/>
            <person name="Mikhailova N."/>
            <person name="Lu M."/>
            <person name="Detter J.C."/>
            <person name="Tapia R."/>
            <person name="Han C."/>
            <person name="Land M."/>
            <person name="Hauser L."/>
            <person name="Markowitz V."/>
            <person name="Cheng J.-F."/>
            <person name="Hugenholtz P."/>
            <person name="Woyke T."/>
            <person name="Wu D."/>
            <person name="Spring S."/>
            <person name="Brambilla E."/>
            <person name="Klenk H.-P."/>
            <person name="Eisen J.A."/>
        </authorList>
    </citation>
    <scope>NUCLEOTIDE SEQUENCE [LARGE SCALE GENOMIC DNA]</scope>
    <source>
        <strain>SNP6</strain>
    </source>
</reference>
<dbReference type="KEGG" id="ave:Arcve_1825"/>
<evidence type="ECO:0000313" key="1">
    <source>
        <dbReference type="EMBL" id="AEA47821.1"/>
    </source>
</evidence>
<name>F2KR15_ARCVS</name>
<proteinExistence type="predicted"/>
<dbReference type="GeneID" id="10394954"/>
<dbReference type="Proteomes" id="UP000008136">
    <property type="component" value="Chromosome"/>
</dbReference>
<accession>F2KR15</accession>
<dbReference type="AlphaFoldDB" id="F2KR15"/>